<evidence type="ECO:0000256" key="2">
    <source>
        <dbReference type="ARBA" id="ARBA00005179"/>
    </source>
</evidence>
<dbReference type="PANTHER" id="PTHR42825:SF2">
    <property type="entry name" value="BRANCHED-CHAIN-AMINO-ACID AMINOTRANSFERASE 3, CHLOROPLASTIC-RELATED"/>
    <property type="match status" value="1"/>
</dbReference>
<keyword evidence="5 7" id="KW-0808">Transferase</keyword>
<dbReference type="GO" id="GO:0009081">
    <property type="term" value="P:branched-chain amino acid metabolic process"/>
    <property type="evidence" value="ECO:0007669"/>
    <property type="project" value="InterPro"/>
</dbReference>
<dbReference type="InterPro" id="IPR033939">
    <property type="entry name" value="BCAT_family"/>
</dbReference>
<gene>
    <name evidence="7" type="ORF">BDV41DRAFT_576680</name>
</gene>
<dbReference type="EMBL" id="ML738325">
    <property type="protein sequence ID" value="KAE8313450.1"/>
    <property type="molecule type" value="Genomic_DNA"/>
</dbReference>
<dbReference type="InterPro" id="IPR001544">
    <property type="entry name" value="Aminotrans_IV"/>
</dbReference>
<dbReference type="InterPro" id="IPR005786">
    <property type="entry name" value="B_amino_transII"/>
</dbReference>
<organism evidence="7 8">
    <name type="scientific">Aspergillus transmontanensis</name>
    <dbReference type="NCBI Taxonomy" id="1034304"/>
    <lineage>
        <taxon>Eukaryota</taxon>
        <taxon>Fungi</taxon>
        <taxon>Dikarya</taxon>
        <taxon>Ascomycota</taxon>
        <taxon>Pezizomycotina</taxon>
        <taxon>Eurotiomycetes</taxon>
        <taxon>Eurotiomycetidae</taxon>
        <taxon>Eurotiales</taxon>
        <taxon>Aspergillaceae</taxon>
        <taxon>Aspergillus</taxon>
        <taxon>Aspergillus subgen. Circumdati</taxon>
    </lineage>
</organism>
<comment type="similarity">
    <text evidence="3">Belongs to the class-IV pyridoxal-phosphate-dependent aminotransferase family.</text>
</comment>
<keyword evidence="8" id="KW-1185">Reference proteome</keyword>
<dbReference type="SUPFAM" id="SSF56752">
    <property type="entry name" value="D-aminoacid aminotransferase-like PLP-dependent enzymes"/>
    <property type="match status" value="1"/>
</dbReference>
<dbReference type="Gene3D" id="3.30.470.10">
    <property type="match status" value="1"/>
</dbReference>
<evidence type="ECO:0000256" key="6">
    <source>
        <dbReference type="ARBA" id="ARBA00022898"/>
    </source>
</evidence>
<evidence type="ECO:0000256" key="5">
    <source>
        <dbReference type="ARBA" id="ARBA00022679"/>
    </source>
</evidence>
<dbReference type="PANTHER" id="PTHR42825">
    <property type="entry name" value="AMINO ACID AMINOTRANSFERASE"/>
    <property type="match status" value="1"/>
</dbReference>
<evidence type="ECO:0000313" key="7">
    <source>
        <dbReference type="EMBL" id="KAE8313450.1"/>
    </source>
</evidence>
<dbReference type="InterPro" id="IPR043132">
    <property type="entry name" value="BCAT-like_C"/>
</dbReference>
<dbReference type="Pfam" id="PF01063">
    <property type="entry name" value="Aminotran_4"/>
    <property type="match status" value="1"/>
</dbReference>
<proteinExistence type="inferred from homology"/>
<name>A0A5N6W245_9EURO</name>
<dbReference type="InterPro" id="IPR043131">
    <property type="entry name" value="BCAT-like_N"/>
</dbReference>
<dbReference type="FunFam" id="3.30.470.10:FF:000004">
    <property type="entry name" value="Branched-chain-amino-acid aminotransferase"/>
    <property type="match status" value="1"/>
</dbReference>
<evidence type="ECO:0000256" key="3">
    <source>
        <dbReference type="ARBA" id="ARBA00009320"/>
    </source>
</evidence>
<comment type="pathway">
    <text evidence="2">Secondary metabolite biosynthesis.</text>
</comment>
<comment type="cofactor">
    <cofactor evidence="1">
        <name>pyridoxal 5'-phosphate</name>
        <dbReference type="ChEBI" id="CHEBI:597326"/>
    </cofactor>
</comment>
<keyword evidence="4 7" id="KW-0032">Aminotransferase</keyword>
<evidence type="ECO:0000313" key="8">
    <source>
        <dbReference type="Proteomes" id="UP000325433"/>
    </source>
</evidence>
<evidence type="ECO:0000256" key="1">
    <source>
        <dbReference type="ARBA" id="ARBA00001933"/>
    </source>
</evidence>
<sequence>MTFPPAPAANIGPYPIRAYTGWMEANDGCGIDWTKLGLAVTDMVNGHVESTFSVTTGEWTSPKFVEDPYLRIHGLAPALNYGQQVYEGLKAYRSATDQILLFRPRFHAARMQHSAEVVSIPAVPTDHFLECVNLAVARNAEWVPPHASGAALYVRPVLLGSAAHFALTPPAEFTFCVYVQPFSTYHGIAPLPAVVLEDFDRAAPRGTGHAKIGGNYAPVMKWSEKAKKEGFPMTLHLDSATHSEIDEFSTSGFLGAKMDGDKPVLVVPKSDNIIGSVTSDSCMQIARSLGWTVEHRSVKYEELATFKEVMAVGTAAALVPIRSITRKSRDDHFVYTEETTAGPVCQQLYAALTKIQRGEAEDQFGWREEVKGTSDVGSSGSFCIIIIPYPKVKARLECSSTYAAGWRYTQGWGWCLNCSRLSRSDTE</sequence>
<protein>
    <submittedName>
        <fullName evidence="7">Aminotransferase</fullName>
    </submittedName>
</protein>
<dbReference type="Gene3D" id="3.20.10.10">
    <property type="entry name" value="D-amino Acid Aminotransferase, subunit A, domain 2"/>
    <property type="match status" value="1"/>
</dbReference>
<dbReference type="Proteomes" id="UP000325433">
    <property type="component" value="Unassembled WGS sequence"/>
</dbReference>
<dbReference type="FunFam" id="3.20.10.10:FF:000010">
    <property type="entry name" value="Branched-chain amino acid aminotransferase"/>
    <property type="match status" value="1"/>
</dbReference>
<dbReference type="InterPro" id="IPR036038">
    <property type="entry name" value="Aminotransferase-like"/>
</dbReference>
<reference evidence="8" key="1">
    <citation type="submission" date="2019-04" db="EMBL/GenBank/DDBJ databases">
        <title>Friends and foes A comparative genomics studyof 23 Aspergillus species from section Flavi.</title>
        <authorList>
            <consortium name="DOE Joint Genome Institute"/>
            <person name="Kjaerbolling I."/>
            <person name="Vesth T."/>
            <person name="Frisvad J.C."/>
            <person name="Nybo J.L."/>
            <person name="Theobald S."/>
            <person name="Kildgaard S."/>
            <person name="Isbrandt T."/>
            <person name="Kuo A."/>
            <person name="Sato A."/>
            <person name="Lyhne E.K."/>
            <person name="Kogle M.E."/>
            <person name="Wiebenga A."/>
            <person name="Kun R.S."/>
            <person name="Lubbers R.J."/>
            <person name="Makela M.R."/>
            <person name="Barry K."/>
            <person name="Chovatia M."/>
            <person name="Clum A."/>
            <person name="Daum C."/>
            <person name="Haridas S."/>
            <person name="He G."/>
            <person name="LaButti K."/>
            <person name="Lipzen A."/>
            <person name="Mondo S."/>
            <person name="Riley R."/>
            <person name="Salamov A."/>
            <person name="Simmons B.A."/>
            <person name="Magnuson J.K."/>
            <person name="Henrissat B."/>
            <person name="Mortensen U.H."/>
            <person name="Larsen T.O."/>
            <person name="Devries R.P."/>
            <person name="Grigoriev I.V."/>
            <person name="Machida M."/>
            <person name="Baker S.E."/>
            <person name="Andersen M.R."/>
        </authorList>
    </citation>
    <scope>NUCLEOTIDE SEQUENCE [LARGE SCALE GENOMIC DNA]</scope>
    <source>
        <strain evidence="8">CBS 130015</strain>
    </source>
</reference>
<accession>A0A5N6W245</accession>
<dbReference type="NCBIfam" id="TIGR01123">
    <property type="entry name" value="ilvE_II"/>
    <property type="match status" value="1"/>
</dbReference>
<evidence type="ECO:0000256" key="4">
    <source>
        <dbReference type="ARBA" id="ARBA00022576"/>
    </source>
</evidence>
<dbReference type="CDD" id="cd01557">
    <property type="entry name" value="BCAT_beta_family"/>
    <property type="match status" value="1"/>
</dbReference>
<dbReference type="AlphaFoldDB" id="A0A5N6W245"/>
<dbReference type="GO" id="GO:0004084">
    <property type="term" value="F:branched-chain-amino-acid transaminase activity"/>
    <property type="evidence" value="ECO:0007669"/>
    <property type="project" value="InterPro"/>
</dbReference>
<keyword evidence="6" id="KW-0663">Pyridoxal phosphate</keyword>